<organism evidence="1 2">
    <name type="scientific">Neolewinella lacunae</name>
    <dbReference type="NCBI Taxonomy" id="1517758"/>
    <lineage>
        <taxon>Bacteria</taxon>
        <taxon>Pseudomonadati</taxon>
        <taxon>Bacteroidota</taxon>
        <taxon>Saprospiria</taxon>
        <taxon>Saprospirales</taxon>
        <taxon>Lewinellaceae</taxon>
        <taxon>Neolewinella</taxon>
    </lineage>
</organism>
<sequence>MPSISFAQGVANALQISPNASFSNISSSARSKLDRMRANDAFHEISPIFLADIATFNEGADVPIQLPRVKSPVFIRPIHVELKTNGDYDWYGEMERNPGV</sequence>
<evidence type="ECO:0000313" key="2">
    <source>
        <dbReference type="Proteomes" id="UP000650081"/>
    </source>
</evidence>
<dbReference type="RefSeq" id="WP_222936161.1">
    <property type="nucleotide sequence ID" value="NZ_JACSIT010000149.1"/>
</dbReference>
<dbReference type="AlphaFoldDB" id="A0A923PPB4"/>
<dbReference type="EMBL" id="JACSIT010000149">
    <property type="protein sequence ID" value="MBC6996095.1"/>
    <property type="molecule type" value="Genomic_DNA"/>
</dbReference>
<gene>
    <name evidence="1" type="ORF">H9S92_18135</name>
</gene>
<proteinExistence type="predicted"/>
<name>A0A923PPB4_9BACT</name>
<accession>A0A923PPB4</accession>
<comment type="caution">
    <text evidence="1">The sequence shown here is derived from an EMBL/GenBank/DDBJ whole genome shotgun (WGS) entry which is preliminary data.</text>
</comment>
<reference evidence="1" key="1">
    <citation type="submission" date="2020-08" db="EMBL/GenBank/DDBJ databases">
        <title>Lewinella bacteria from marine environments.</title>
        <authorList>
            <person name="Zhong Y."/>
        </authorList>
    </citation>
    <scope>NUCLEOTIDE SEQUENCE</scope>
    <source>
        <strain evidence="1">KCTC 42187</strain>
    </source>
</reference>
<protein>
    <submittedName>
        <fullName evidence="1">Uncharacterized protein</fullName>
    </submittedName>
</protein>
<evidence type="ECO:0000313" key="1">
    <source>
        <dbReference type="EMBL" id="MBC6996095.1"/>
    </source>
</evidence>
<dbReference type="Proteomes" id="UP000650081">
    <property type="component" value="Unassembled WGS sequence"/>
</dbReference>
<keyword evidence="2" id="KW-1185">Reference proteome</keyword>